<organism evidence="1 2">
    <name type="scientific">Xenoophorus captivus</name>
    <dbReference type="NCBI Taxonomy" id="1517983"/>
    <lineage>
        <taxon>Eukaryota</taxon>
        <taxon>Metazoa</taxon>
        <taxon>Chordata</taxon>
        <taxon>Craniata</taxon>
        <taxon>Vertebrata</taxon>
        <taxon>Euteleostomi</taxon>
        <taxon>Actinopterygii</taxon>
        <taxon>Neopterygii</taxon>
        <taxon>Teleostei</taxon>
        <taxon>Neoteleostei</taxon>
        <taxon>Acanthomorphata</taxon>
        <taxon>Ovalentaria</taxon>
        <taxon>Atherinomorphae</taxon>
        <taxon>Cyprinodontiformes</taxon>
        <taxon>Goodeidae</taxon>
        <taxon>Xenoophorus</taxon>
    </lineage>
</organism>
<keyword evidence="2" id="KW-1185">Reference proteome</keyword>
<dbReference type="EMBL" id="JAHRIN010058917">
    <property type="protein sequence ID" value="MEQ2211425.1"/>
    <property type="molecule type" value="Genomic_DNA"/>
</dbReference>
<proteinExistence type="predicted"/>
<dbReference type="Proteomes" id="UP001434883">
    <property type="component" value="Unassembled WGS sequence"/>
</dbReference>
<protein>
    <submittedName>
        <fullName evidence="1">Uncharacterized protein</fullName>
    </submittedName>
</protein>
<evidence type="ECO:0000313" key="2">
    <source>
        <dbReference type="Proteomes" id="UP001434883"/>
    </source>
</evidence>
<sequence length="119" mass="13140">MAPFNSDTELVLHASDSGKEASIKRAVIPFTAPVLQTWTHQCALHALQLCFVITTCGPSLQFAALLNPLSDQPSLDLDSKTQLGSVRYSSETRRREGAMVDAEGRKRGRFLKKLVVREI</sequence>
<comment type="caution">
    <text evidence="1">The sequence shown here is derived from an EMBL/GenBank/DDBJ whole genome shotgun (WGS) entry which is preliminary data.</text>
</comment>
<evidence type="ECO:0000313" key="1">
    <source>
        <dbReference type="EMBL" id="MEQ2211425.1"/>
    </source>
</evidence>
<reference evidence="1 2" key="1">
    <citation type="submission" date="2021-06" db="EMBL/GenBank/DDBJ databases">
        <authorList>
            <person name="Palmer J.M."/>
        </authorList>
    </citation>
    <scope>NUCLEOTIDE SEQUENCE [LARGE SCALE GENOMIC DNA]</scope>
    <source>
        <strain evidence="1 2">XC_2019</strain>
        <tissue evidence="1">Muscle</tissue>
    </source>
</reference>
<name>A0ABV0RT62_9TELE</name>
<accession>A0ABV0RT62</accession>
<gene>
    <name evidence="1" type="ORF">XENOCAPTIV_000213</name>
</gene>